<dbReference type="AlphaFoldDB" id="A0A537J492"/>
<proteinExistence type="predicted"/>
<comment type="caution">
    <text evidence="2">The sequence shown here is derived from an EMBL/GenBank/DDBJ whole genome shotgun (WGS) entry which is preliminary data.</text>
</comment>
<dbReference type="EMBL" id="VBAO01000378">
    <property type="protein sequence ID" value="TMI78389.1"/>
    <property type="molecule type" value="Genomic_DNA"/>
</dbReference>
<evidence type="ECO:0000313" key="3">
    <source>
        <dbReference type="Proteomes" id="UP000320048"/>
    </source>
</evidence>
<evidence type="ECO:0000259" key="1">
    <source>
        <dbReference type="Pfam" id="PF03819"/>
    </source>
</evidence>
<accession>A0A537J492</accession>
<dbReference type="SUPFAM" id="SSF101386">
    <property type="entry name" value="all-alpha NTP pyrophosphatases"/>
    <property type="match status" value="1"/>
</dbReference>
<feature type="domain" description="NTP pyrophosphohydrolase MazG-like" evidence="1">
    <location>
        <begin position="26"/>
        <end position="77"/>
    </location>
</feature>
<dbReference type="InterPro" id="IPR004518">
    <property type="entry name" value="MazG-like_dom"/>
</dbReference>
<name>A0A537J492_9BACT</name>
<gene>
    <name evidence="2" type="ORF">E6H04_12540</name>
</gene>
<sequence>MDLGALEAQIAATFGARDRARGVDGTFRRLVEEIGELAKALRVGDRSALALELSDVVAWTVSIAVLCGVGLEEALDRYSRGCPRCGASPCRCPMDPRGR</sequence>
<dbReference type="Pfam" id="PF03819">
    <property type="entry name" value="MazG"/>
    <property type="match status" value="1"/>
</dbReference>
<dbReference type="GO" id="GO:0016787">
    <property type="term" value="F:hydrolase activity"/>
    <property type="evidence" value="ECO:0007669"/>
    <property type="project" value="UniProtKB-KW"/>
</dbReference>
<dbReference type="PANTHER" id="PTHR42702">
    <property type="entry name" value="NUCLEOTIDE PYROPHOSPHOHYDROLASE"/>
    <property type="match status" value="1"/>
</dbReference>
<dbReference type="PANTHER" id="PTHR42702:SF1">
    <property type="entry name" value="REGULATORY PROTEIN FOR BETA-LACTAMASE"/>
    <property type="match status" value="1"/>
</dbReference>
<protein>
    <submittedName>
        <fullName evidence="2">Pyrophosphohydrolase</fullName>
    </submittedName>
</protein>
<dbReference type="Proteomes" id="UP000320048">
    <property type="component" value="Unassembled WGS sequence"/>
</dbReference>
<evidence type="ECO:0000313" key="2">
    <source>
        <dbReference type="EMBL" id="TMI78389.1"/>
    </source>
</evidence>
<keyword evidence="2" id="KW-0378">Hydrolase</keyword>
<organism evidence="2 3">
    <name type="scientific">Candidatus Segetimicrobium genomatis</name>
    <dbReference type="NCBI Taxonomy" id="2569760"/>
    <lineage>
        <taxon>Bacteria</taxon>
        <taxon>Bacillati</taxon>
        <taxon>Candidatus Sysuimicrobiota</taxon>
        <taxon>Candidatus Sysuimicrobiia</taxon>
        <taxon>Candidatus Sysuimicrobiales</taxon>
        <taxon>Candidatus Segetimicrobiaceae</taxon>
        <taxon>Candidatus Segetimicrobium</taxon>
    </lineage>
</organism>
<reference evidence="2 3" key="1">
    <citation type="journal article" date="2019" name="Nat. Microbiol.">
        <title>Mediterranean grassland soil C-N compound turnover is dependent on rainfall and depth, and is mediated by genomically divergent microorganisms.</title>
        <authorList>
            <person name="Diamond S."/>
            <person name="Andeer P.F."/>
            <person name="Li Z."/>
            <person name="Crits-Christoph A."/>
            <person name="Burstein D."/>
            <person name="Anantharaman K."/>
            <person name="Lane K.R."/>
            <person name="Thomas B.C."/>
            <person name="Pan C."/>
            <person name="Northen T.R."/>
            <person name="Banfield J.F."/>
        </authorList>
    </citation>
    <scope>NUCLEOTIDE SEQUENCE [LARGE SCALE GENOMIC DNA]</scope>
    <source>
        <strain evidence="2">NP_7</strain>
    </source>
</reference>
<dbReference type="Gene3D" id="1.10.287.1080">
    <property type="entry name" value="MazG-like"/>
    <property type="match status" value="1"/>
</dbReference>